<gene>
    <name evidence="8" type="ORF">B0H16DRAFT_1504743</name>
</gene>
<dbReference type="SMART" id="SM00184">
    <property type="entry name" value="RING"/>
    <property type="match status" value="1"/>
</dbReference>
<dbReference type="InterPro" id="IPR017907">
    <property type="entry name" value="Znf_RING_CS"/>
</dbReference>
<protein>
    <recommendedName>
        <fullName evidence="7">RING-type domain-containing protein</fullName>
    </recommendedName>
</protein>
<organism evidence="8 9">
    <name type="scientific">Mycena metata</name>
    <dbReference type="NCBI Taxonomy" id="1033252"/>
    <lineage>
        <taxon>Eukaryota</taxon>
        <taxon>Fungi</taxon>
        <taxon>Dikarya</taxon>
        <taxon>Basidiomycota</taxon>
        <taxon>Agaricomycotina</taxon>
        <taxon>Agaricomycetes</taxon>
        <taxon>Agaricomycetidae</taxon>
        <taxon>Agaricales</taxon>
        <taxon>Marasmiineae</taxon>
        <taxon>Mycenaceae</taxon>
        <taxon>Mycena</taxon>
    </lineage>
</organism>
<reference evidence="8" key="1">
    <citation type="submission" date="2023-03" db="EMBL/GenBank/DDBJ databases">
        <title>Massive genome expansion in bonnet fungi (Mycena s.s.) driven by repeated elements and novel gene families across ecological guilds.</title>
        <authorList>
            <consortium name="Lawrence Berkeley National Laboratory"/>
            <person name="Harder C.B."/>
            <person name="Miyauchi S."/>
            <person name="Viragh M."/>
            <person name="Kuo A."/>
            <person name="Thoen E."/>
            <person name="Andreopoulos B."/>
            <person name="Lu D."/>
            <person name="Skrede I."/>
            <person name="Drula E."/>
            <person name="Henrissat B."/>
            <person name="Morin E."/>
            <person name="Kohler A."/>
            <person name="Barry K."/>
            <person name="LaButti K."/>
            <person name="Morin E."/>
            <person name="Salamov A."/>
            <person name="Lipzen A."/>
            <person name="Mereny Z."/>
            <person name="Hegedus B."/>
            <person name="Baldrian P."/>
            <person name="Stursova M."/>
            <person name="Weitz H."/>
            <person name="Taylor A."/>
            <person name="Grigoriev I.V."/>
            <person name="Nagy L.G."/>
            <person name="Martin F."/>
            <person name="Kauserud H."/>
        </authorList>
    </citation>
    <scope>NUCLEOTIDE SEQUENCE</scope>
    <source>
        <strain evidence="8">CBHHK182m</strain>
    </source>
</reference>
<feature type="compositionally biased region" description="Polar residues" evidence="6">
    <location>
        <begin position="79"/>
        <end position="92"/>
    </location>
</feature>
<evidence type="ECO:0000256" key="3">
    <source>
        <dbReference type="ARBA" id="ARBA00022833"/>
    </source>
</evidence>
<evidence type="ECO:0000256" key="5">
    <source>
        <dbReference type="SAM" id="Coils"/>
    </source>
</evidence>
<feature type="domain" description="RING-type" evidence="7">
    <location>
        <begin position="274"/>
        <end position="334"/>
    </location>
</feature>
<dbReference type="PROSITE" id="PS00518">
    <property type="entry name" value="ZF_RING_1"/>
    <property type="match status" value="1"/>
</dbReference>
<dbReference type="PROSITE" id="PS50089">
    <property type="entry name" value="ZF_RING_2"/>
    <property type="match status" value="1"/>
</dbReference>
<evidence type="ECO:0000256" key="6">
    <source>
        <dbReference type="SAM" id="MobiDB-lite"/>
    </source>
</evidence>
<dbReference type="AlphaFoldDB" id="A0AAD7NW05"/>
<dbReference type="Proteomes" id="UP001215598">
    <property type="component" value="Unassembled WGS sequence"/>
</dbReference>
<keyword evidence="9" id="KW-1185">Reference proteome</keyword>
<feature type="compositionally biased region" description="Acidic residues" evidence="6">
    <location>
        <begin position="386"/>
        <end position="404"/>
    </location>
</feature>
<dbReference type="Pfam" id="PF13923">
    <property type="entry name" value="zf-C3HC4_2"/>
    <property type="match status" value="1"/>
</dbReference>
<dbReference type="Gene3D" id="3.30.40.10">
    <property type="entry name" value="Zinc/RING finger domain, C3HC4 (zinc finger)"/>
    <property type="match status" value="1"/>
</dbReference>
<evidence type="ECO:0000313" key="8">
    <source>
        <dbReference type="EMBL" id="KAJ7777221.1"/>
    </source>
</evidence>
<dbReference type="GO" id="GO:0051865">
    <property type="term" value="P:protein autoubiquitination"/>
    <property type="evidence" value="ECO:0007669"/>
    <property type="project" value="TreeGrafter"/>
</dbReference>
<evidence type="ECO:0000313" key="9">
    <source>
        <dbReference type="Proteomes" id="UP001215598"/>
    </source>
</evidence>
<dbReference type="InterPro" id="IPR047126">
    <property type="entry name" value="RNF141-like"/>
</dbReference>
<keyword evidence="1" id="KW-0479">Metal-binding</keyword>
<feature type="compositionally biased region" description="Low complexity" evidence="6">
    <location>
        <begin position="115"/>
        <end position="128"/>
    </location>
</feature>
<evidence type="ECO:0000259" key="7">
    <source>
        <dbReference type="PROSITE" id="PS50089"/>
    </source>
</evidence>
<evidence type="ECO:0000256" key="1">
    <source>
        <dbReference type="ARBA" id="ARBA00022723"/>
    </source>
</evidence>
<sequence>MSRSINTATGRTKKSGNNGAVPSTRTQAFEMSTQRSKSRSPSRNAAYGSGSRSDPFTLLSFPPSGAGAPTATVKRKRSTTSVGASTAPSSNVDDVDRGQRVKPKSSSMSGHQNRVSSSSAVASGSTSSLIRPKKERERERARAPAEYANPYRMQTSNALSSTEQLPNGRRGIDKGKAKQVVESEMGVVSRLDTPTYSGALAAAEFERMRKELEMLKRTVDNGKKQLRKQHKTIEELRAQMAAESLEHGRLLVAANAKSRKNEELLQTIEVSLQCQICIELLSKPNVLTPCGHVFCLECLQQWFRSAPGTDSDDMDTEAHEQYLLHREKACPCCRTRVLRRPVPVFLVKSVVTALRGTPAAAAPPTVGVQGEEGADPWKGLFLPDYESSDEDDEEIDGFDSSEDEAVQYEQYYSEEDLDDLDDAEVAMGLSLGIFPPDMTPFYGSASESEEEGSEPASDEEGGGAEDDEEDSDNDGNYSLARWEPPTHVVQFENISSSLWKMQRRGCTPQLMTLFNMRYAHDEGLVAHVSSLDATDYEDVGMGRNRLFLGWNIDLEPSDVEGEAEKMYIAHQLRDIKRHPERWVVSERHGFPGRGIMDARRLSPAEEDVEIYDTSDSEAYSNGEEFM</sequence>
<feature type="region of interest" description="Disordered" evidence="6">
    <location>
        <begin position="606"/>
        <end position="626"/>
    </location>
</feature>
<dbReference type="InterPro" id="IPR058504">
    <property type="entry name" value="DUF8191"/>
</dbReference>
<feature type="compositionally biased region" description="Polar residues" evidence="6">
    <location>
        <begin position="153"/>
        <end position="165"/>
    </location>
</feature>
<name>A0AAD7NW05_9AGAR</name>
<feature type="region of interest" description="Disordered" evidence="6">
    <location>
        <begin position="384"/>
        <end position="404"/>
    </location>
</feature>
<dbReference type="PANTHER" id="PTHR12109">
    <property type="entry name" value="RING FINGER PROTEIN 141-RELATED"/>
    <property type="match status" value="1"/>
</dbReference>
<evidence type="ECO:0000256" key="4">
    <source>
        <dbReference type="PROSITE-ProRule" id="PRU00175"/>
    </source>
</evidence>
<keyword evidence="5" id="KW-0175">Coiled coil</keyword>
<feature type="compositionally biased region" description="Polar residues" evidence="6">
    <location>
        <begin position="1"/>
        <end position="43"/>
    </location>
</feature>
<dbReference type="Pfam" id="PF26609">
    <property type="entry name" value="DUF8191"/>
    <property type="match status" value="1"/>
</dbReference>
<proteinExistence type="predicted"/>
<feature type="compositionally biased region" description="Acidic residues" evidence="6">
    <location>
        <begin position="447"/>
        <end position="473"/>
    </location>
</feature>
<dbReference type="InterPro" id="IPR013083">
    <property type="entry name" value="Znf_RING/FYVE/PHD"/>
</dbReference>
<feature type="region of interest" description="Disordered" evidence="6">
    <location>
        <begin position="438"/>
        <end position="481"/>
    </location>
</feature>
<feature type="region of interest" description="Disordered" evidence="6">
    <location>
        <begin position="1"/>
        <end position="178"/>
    </location>
</feature>
<accession>A0AAD7NW05</accession>
<feature type="compositionally biased region" description="Polar residues" evidence="6">
    <location>
        <begin position="104"/>
        <end position="114"/>
    </location>
</feature>
<dbReference type="PANTHER" id="PTHR12109:SF3">
    <property type="entry name" value="RING FINGER PROTEIN 141"/>
    <property type="match status" value="1"/>
</dbReference>
<feature type="compositionally biased region" description="Basic and acidic residues" evidence="6">
    <location>
        <begin position="132"/>
        <end position="143"/>
    </location>
</feature>
<comment type="caution">
    <text evidence="8">The sequence shown here is derived from an EMBL/GenBank/DDBJ whole genome shotgun (WGS) entry which is preliminary data.</text>
</comment>
<dbReference type="InterPro" id="IPR001841">
    <property type="entry name" value="Znf_RING"/>
</dbReference>
<keyword evidence="3" id="KW-0862">Zinc</keyword>
<dbReference type="GO" id="GO:0008270">
    <property type="term" value="F:zinc ion binding"/>
    <property type="evidence" value="ECO:0007669"/>
    <property type="project" value="UniProtKB-KW"/>
</dbReference>
<feature type="coiled-coil region" evidence="5">
    <location>
        <begin position="205"/>
        <end position="246"/>
    </location>
</feature>
<dbReference type="GO" id="GO:0004842">
    <property type="term" value="F:ubiquitin-protein transferase activity"/>
    <property type="evidence" value="ECO:0007669"/>
    <property type="project" value="TreeGrafter"/>
</dbReference>
<dbReference type="EMBL" id="JARKIB010000008">
    <property type="protein sequence ID" value="KAJ7777221.1"/>
    <property type="molecule type" value="Genomic_DNA"/>
</dbReference>
<evidence type="ECO:0000256" key="2">
    <source>
        <dbReference type="ARBA" id="ARBA00022771"/>
    </source>
</evidence>
<dbReference type="SUPFAM" id="SSF57850">
    <property type="entry name" value="RING/U-box"/>
    <property type="match status" value="1"/>
</dbReference>
<keyword evidence="2 4" id="KW-0863">Zinc-finger</keyword>
<feature type="compositionally biased region" description="Acidic residues" evidence="6">
    <location>
        <begin position="606"/>
        <end position="615"/>
    </location>
</feature>